<dbReference type="RefSeq" id="WP_254182177.1">
    <property type="nucleotide sequence ID" value="NZ_JANARS010000006.1"/>
</dbReference>
<organism evidence="1 2">
    <name type="scientific">Nocardioides pinisoli</name>
    <dbReference type="NCBI Taxonomy" id="2950279"/>
    <lineage>
        <taxon>Bacteria</taxon>
        <taxon>Bacillati</taxon>
        <taxon>Actinomycetota</taxon>
        <taxon>Actinomycetes</taxon>
        <taxon>Propionibacteriales</taxon>
        <taxon>Nocardioidaceae</taxon>
        <taxon>Nocardioides</taxon>
    </lineage>
</organism>
<keyword evidence="2" id="KW-1185">Reference proteome</keyword>
<comment type="caution">
    <text evidence="1">The sequence shown here is derived from an EMBL/GenBank/DDBJ whole genome shotgun (WGS) entry which is preliminary data.</text>
</comment>
<accession>A0ABT1L074</accession>
<dbReference type="Proteomes" id="UP001204524">
    <property type="component" value="Unassembled WGS sequence"/>
</dbReference>
<sequence length="80" mass="8806">MSHFKASSRTDLIVRVETDTGADALGWVIGSCEHSLVLHIDDTGHEQDGWTVIIPWDRITDLADVTEFMTVGPAWAQALV</sequence>
<proteinExistence type="predicted"/>
<evidence type="ECO:0000313" key="2">
    <source>
        <dbReference type="Proteomes" id="UP001204524"/>
    </source>
</evidence>
<protein>
    <submittedName>
        <fullName evidence="1">Uncharacterized protein</fullName>
    </submittedName>
</protein>
<gene>
    <name evidence="1" type="ORF">NCI01_14335</name>
</gene>
<name>A0ABT1L074_9ACTN</name>
<evidence type="ECO:0000313" key="1">
    <source>
        <dbReference type="EMBL" id="MCP3422979.1"/>
    </source>
</evidence>
<dbReference type="EMBL" id="JANARS010000006">
    <property type="protein sequence ID" value="MCP3422979.1"/>
    <property type="molecule type" value="Genomic_DNA"/>
</dbReference>
<reference evidence="1 2" key="1">
    <citation type="submission" date="2022-06" db="EMBL/GenBank/DDBJ databases">
        <authorList>
            <person name="So Y."/>
        </authorList>
    </citation>
    <scope>NUCLEOTIDE SEQUENCE [LARGE SCALE GENOMIC DNA]</scope>
    <source>
        <strain evidence="1 2">STR3</strain>
    </source>
</reference>